<keyword evidence="8" id="KW-0482">Metalloprotease</keyword>
<dbReference type="OrthoDB" id="79562at2759"/>
<evidence type="ECO:0000256" key="7">
    <source>
        <dbReference type="ARBA" id="ARBA00022833"/>
    </source>
</evidence>
<dbReference type="InterPro" id="IPR034015">
    <property type="entry name" value="M1_LTA4H"/>
</dbReference>
<proteinExistence type="inferred from homology"/>
<evidence type="ECO:0000256" key="1">
    <source>
        <dbReference type="ARBA" id="ARBA00004496"/>
    </source>
</evidence>
<dbReference type="GO" id="GO:0004301">
    <property type="term" value="F:epoxide hydrolase activity"/>
    <property type="evidence" value="ECO:0007669"/>
    <property type="project" value="TreeGrafter"/>
</dbReference>
<dbReference type="InterPro" id="IPR038502">
    <property type="entry name" value="M1_LTA-4_hydro/amino_C_sf"/>
</dbReference>
<dbReference type="InterPro" id="IPR045357">
    <property type="entry name" value="Aminopeptidase_N-like_N"/>
</dbReference>
<dbReference type="FunFam" id="1.25.40.320:FF:000001">
    <property type="entry name" value="Leukotriene A(4) hydrolase"/>
    <property type="match status" value="1"/>
</dbReference>
<name>A0A1I8H352_9PLAT</name>
<dbReference type="PANTHER" id="PTHR45726:SF3">
    <property type="entry name" value="LEUKOTRIENE A-4 HYDROLASE"/>
    <property type="match status" value="1"/>
</dbReference>
<dbReference type="InterPro" id="IPR015211">
    <property type="entry name" value="Peptidase_M1_C"/>
</dbReference>
<organism evidence="12 13">
    <name type="scientific">Macrostomum lignano</name>
    <dbReference type="NCBI Taxonomy" id="282301"/>
    <lineage>
        <taxon>Eukaryota</taxon>
        <taxon>Metazoa</taxon>
        <taxon>Spiralia</taxon>
        <taxon>Lophotrochozoa</taxon>
        <taxon>Platyhelminthes</taxon>
        <taxon>Rhabditophora</taxon>
        <taxon>Macrostomorpha</taxon>
        <taxon>Macrostomida</taxon>
        <taxon>Macrostomidae</taxon>
        <taxon>Macrostomum</taxon>
    </lineage>
</organism>
<reference evidence="13" key="1">
    <citation type="submission" date="2016-11" db="UniProtKB">
        <authorList>
            <consortium name="WormBaseParasite"/>
        </authorList>
    </citation>
    <scope>IDENTIFICATION</scope>
</reference>
<evidence type="ECO:0000256" key="3">
    <source>
        <dbReference type="ARBA" id="ARBA00022490"/>
    </source>
</evidence>
<dbReference type="InterPro" id="IPR049980">
    <property type="entry name" value="LTA4H_cat"/>
</dbReference>
<dbReference type="Gene3D" id="3.30.2010.30">
    <property type="match status" value="1"/>
</dbReference>
<evidence type="ECO:0000256" key="5">
    <source>
        <dbReference type="ARBA" id="ARBA00022723"/>
    </source>
</evidence>
<dbReference type="Pfam" id="PF01433">
    <property type="entry name" value="Peptidase_M1"/>
    <property type="match status" value="1"/>
</dbReference>
<comment type="similarity">
    <text evidence="2">Belongs to the peptidase M1 family.</text>
</comment>
<keyword evidence="7 11" id="KW-0862">Zinc</keyword>
<feature type="binding site" evidence="11">
    <location>
        <position position="299"/>
    </location>
    <ligand>
        <name>Zn(2+)</name>
        <dbReference type="ChEBI" id="CHEBI:29105"/>
        <note>catalytic</note>
    </ligand>
</feature>
<dbReference type="SUPFAM" id="SSF55486">
    <property type="entry name" value="Metalloproteases ('zincins'), catalytic domain"/>
    <property type="match status" value="1"/>
</dbReference>
<dbReference type="SUPFAM" id="SSF63737">
    <property type="entry name" value="Leukotriene A4 hydrolase N-terminal domain"/>
    <property type="match status" value="1"/>
</dbReference>
<evidence type="ECO:0000313" key="12">
    <source>
        <dbReference type="Proteomes" id="UP000095280"/>
    </source>
</evidence>
<dbReference type="Gene3D" id="1.10.390.10">
    <property type="entry name" value="Neutral Protease Domain 2"/>
    <property type="match status" value="1"/>
</dbReference>
<dbReference type="FunFam" id="2.60.40.1730:FF:000004">
    <property type="entry name" value="Leukotriene A(4) hydrolase"/>
    <property type="match status" value="1"/>
</dbReference>
<dbReference type="Pfam" id="PF17900">
    <property type="entry name" value="Peptidase_M1_N"/>
    <property type="match status" value="1"/>
</dbReference>
<dbReference type="GO" id="GO:0043171">
    <property type="term" value="P:peptide catabolic process"/>
    <property type="evidence" value="ECO:0007669"/>
    <property type="project" value="TreeGrafter"/>
</dbReference>
<dbReference type="InterPro" id="IPR014782">
    <property type="entry name" value="Peptidase_M1_dom"/>
</dbReference>
<accession>A0A1I8H352</accession>
<dbReference type="Proteomes" id="UP000095280">
    <property type="component" value="Unplaced"/>
</dbReference>
<dbReference type="InterPro" id="IPR042097">
    <property type="entry name" value="Aminopeptidase_N-like_N_sf"/>
</dbReference>
<evidence type="ECO:0000256" key="2">
    <source>
        <dbReference type="ARBA" id="ARBA00010136"/>
    </source>
</evidence>
<feature type="binding site" evidence="10">
    <location>
        <begin position="575"/>
        <end position="577"/>
    </location>
    <ligand>
        <name>a peptide</name>
        <dbReference type="ChEBI" id="CHEBI:60466"/>
    </ligand>
</feature>
<dbReference type="SMART" id="SM01263">
    <property type="entry name" value="Leuk-A4-hydro_C"/>
    <property type="match status" value="1"/>
</dbReference>
<evidence type="ECO:0000256" key="8">
    <source>
        <dbReference type="ARBA" id="ARBA00023049"/>
    </source>
</evidence>
<dbReference type="STRING" id="282301.A0A1I8H352"/>
<evidence type="ECO:0000313" key="13">
    <source>
        <dbReference type="WBParaSite" id="maker-uti_cns_0004188-snap-gene-0.10-mRNA-1"/>
    </source>
</evidence>
<dbReference type="Gene3D" id="2.60.40.1730">
    <property type="entry name" value="tricorn interacting facor f3 domain"/>
    <property type="match status" value="1"/>
</dbReference>
<protein>
    <submittedName>
        <fullName evidence="13">Leuk-A4-hydro_C domain-containing protein</fullName>
    </submittedName>
</protein>
<dbReference type="FunFam" id="3.30.2010.30:FF:000001">
    <property type="entry name" value="Leukotriene A(4) hydrolase"/>
    <property type="match status" value="1"/>
</dbReference>
<dbReference type="GO" id="GO:0005829">
    <property type="term" value="C:cytosol"/>
    <property type="evidence" value="ECO:0007669"/>
    <property type="project" value="TreeGrafter"/>
</dbReference>
<dbReference type="AlphaFoldDB" id="A0A1I8H352"/>
<dbReference type="GO" id="GO:0070006">
    <property type="term" value="F:metalloaminopeptidase activity"/>
    <property type="evidence" value="ECO:0007669"/>
    <property type="project" value="UniProtKB-ARBA"/>
</dbReference>
<keyword evidence="3" id="KW-0963">Cytoplasm</keyword>
<dbReference type="GO" id="GO:0006508">
    <property type="term" value="P:proteolysis"/>
    <property type="evidence" value="ECO:0007669"/>
    <property type="project" value="UniProtKB-KW"/>
</dbReference>
<sequence length="622" mass="69839">MTDHSSQSNLNNWKTANHDIDWTINFDTRTISGYVVLHLENVEETATVCLDTRDLSIKSAKLLSNTTEENAKSQELKFVLHQPDSFKGSRLEIALPGQASVGSVVRVQVNYSTSPQCSALQWLAPEQTSGKHLPYLFSQCQAIHARSLLPCHDSPGVKATYSAVVRADSRLEVLMSAARMGSEPDNESAYRLHRFRQSVPIPSYLIALVSGHLVSRPLSDRCAVWSEPEMIDDSHWEFQETEDMLQAGESLCGPYRWGRYDLLVLPPSFPYGGMENPCLTFVTPTLLAGDRSLASVVAHEIAHSWTGNLVTNATWEDFWLNEGHTVYVERLVCEKLYGSPDRHLAMLEGWHALRDAVLVARKPDDPLTCLVPKLDGVDPDDAFSSVPYEKGSSLLYYIETLVGKDAMLGWLRAYVDEFAGQALNTEQWRSFLLDFMAKKSPEGLAKIQANVDWGAWFNKPGLPPVSIPDGLDRSLADACTQLAKDWLDDARQDLSGFTADAFAQLSTKQKILMLDELLHCEQPLPHAKLARMAQIYSLQAVKCSEVKFRWLRLAAKHRYPDAVDEGLKFLATVGRMKFVRPLYRELFSWPAAKAKAEEHFKSRRQFMHPITAEMVARDLAKA</sequence>
<evidence type="ECO:0000256" key="9">
    <source>
        <dbReference type="PIRSR" id="PIRSR634015-1"/>
    </source>
</evidence>
<keyword evidence="4" id="KW-0645">Protease</keyword>
<dbReference type="InterPro" id="IPR001930">
    <property type="entry name" value="Peptidase_M1"/>
</dbReference>
<feature type="active site" description="Proton acceptor" evidence="9">
    <location>
        <position position="300"/>
    </location>
</feature>
<evidence type="ECO:0000256" key="11">
    <source>
        <dbReference type="PIRSR" id="PIRSR634015-3"/>
    </source>
</evidence>
<dbReference type="Gene3D" id="1.25.40.320">
    <property type="entry name" value="Peptidase M1, leukotriene A4 hydrolase/aminopeptidase C-terminal domain"/>
    <property type="match status" value="1"/>
</dbReference>
<evidence type="ECO:0000256" key="4">
    <source>
        <dbReference type="ARBA" id="ARBA00022670"/>
    </source>
</evidence>
<keyword evidence="12" id="KW-1185">Reference proteome</keyword>
<dbReference type="GO" id="GO:0008270">
    <property type="term" value="F:zinc ion binding"/>
    <property type="evidence" value="ECO:0007669"/>
    <property type="project" value="InterPro"/>
</dbReference>
<evidence type="ECO:0000256" key="6">
    <source>
        <dbReference type="ARBA" id="ARBA00022801"/>
    </source>
</evidence>
<evidence type="ECO:0000256" key="10">
    <source>
        <dbReference type="PIRSR" id="PIRSR634015-2"/>
    </source>
</evidence>
<dbReference type="InterPro" id="IPR016024">
    <property type="entry name" value="ARM-type_fold"/>
</dbReference>
<dbReference type="PANTHER" id="PTHR45726">
    <property type="entry name" value="LEUKOTRIENE A-4 HYDROLASE"/>
    <property type="match status" value="1"/>
</dbReference>
<dbReference type="InterPro" id="IPR027268">
    <property type="entry name" value="Peptidase_M4/M1_CTD_sf"/>
</dbReference>
<comment type="subcellular location">
    <subcellularLocation>
        <location evidence="1">Cytoplasm</location>
    </subcellularLocation>
</comment>
<dbReference type="FunFam" id="1.10.390.10:FF:000003">
    <property type="entry name" value="Leukotriene A(4) hydrolase"/>
    <property type="match status" value="1"/>
</dbReference>
<dbReference type="PRINTS" id="PR00756">
    <property type="entry name" value="ALADIPTASE"/>
</dbReference>
<keyword evidence="6" id="KW-0378">Hydrolase</keyword>
<feature type="binding site" evidence="11">
    <location>
        <position position="322"/>
    </location>
    <ligand>
        <name>Zn(2+)</name>
        <dbReference type="ChEBI" id="CHEBI:29105"/>
        <note>catalytic</note>
    </ligand>
</feature>
<feature type="active site" description="Proton donor" evidence="9">
    <location>
        <position position="388"/>
    </location>
</feature>
<dbReference type="SUPFAM" id="SSF48371">
    <property type="entry name" value="ARM repeat"/>
    <property type="match status" value="1"/>
</dbReference>
<dbReference type="WBParaSite" id="maker-uti_cns_0004188-snap-gene-0.10-mRNA-1">
    <property type="protein sequence ID" value="maker-uti_cns_0004188-snap-gene-0.10-mRNA-1"/>
    <property type="gene ID" value="maker-uti_cns_0004188-snap-gene-0.10"/>
</dbReference>
<feature type="binding site" evidence="10">
    <location>
        <begin position="270"/>
        <end position="275"/>
    </location>
    <ligand>
        <name>a peptide</name>
        <dbReference type="ChEBI" id="CHEBI:60466"/>
    </ligand>
</feature>
<dbReference type="CDD" id="cd09599">
    <property type="entry name" value="M1_LTA4H"/>
    <property type="match status" value="1"/>
</dbReference>
<keyword evidence="5 11" id="KW-0479">Metal-binding</keyword>
<comment type="cofactor">
    <cofactor evidence="11">
        <name>Zn(2+)</name>
        <dbReference type="ChEBI" id="CHEBI:29105"/>
    </cofactor>
    <text evidence="11">Binds 1 zinc ion per subunit.</text>
</comment>
<dbReference type="Pfam" id="PF09127">
    <property type="entry name" value="Leuk-A4-hydro_C"/>
    <property type="match status" value="1"/>
</dbReference>
<feature type="binding site" evidence="10">
    <location>
        <begin position="139"/>
        <end position="141"/>
    </location>
    <ligand>
        <name>a peptide</name>
        <dbReference type="ChEBI" id="CHEBI:60466"/>
    </ligand>
</feature>
<feature type="binding site" evidence="11">
    <location>
        <position position="303"/>
    </location>
    <ligand>
        <name>Zn(2+)</name>
        <dbReference type="ChEBI" id="CHEBI:29105"/>
        <note>catalytic</note>
    </ligand>
</feature>